<dbReference type="RefSeq" id="WP_074021712.1">
    <property type="nucleotide sequence ID" value="NZ_CAWMWP010000068.1"/>
</dbReference>
<dbReference type="GO" id="GO:0006355">
    <property type="term" value="P:regulation of DNA-templated transcription"/>
    <property type="evidence" value="ECO:0007669"/>
    <property type="project" value="InterPro"/>
</dbReference>
<dbReference type="GO" id="GO:0043565">
    <property type="term" value="F:sequence-specific DNA binding"/>
    <property type="evidence" value="ECO:0007669"/>
    <property type="project" value="UniProtKB-ARBA"/>
</dbReference>
<comment type="caution">
    <text evidence="3">The sequence shown here is derived from an EMBL/GenBank/DDBJ whole genome shotgun (WGS) entry which is preliminary data.</text>
</comment>
<evidence type="ECO:0000313" key="4">
    <source>
        <dbReference type="Proteomes" id="UP000186277"/>
    </source>
</evidence>
<name>A0A1Q5TM22_9GAMM</name>
<dbReference type="Pfam" id="PF04221">
    <property type="entry name" value="RelB"/>
    <property type="match status" value="1"/>
</dbReference>
<keyword evidence="4" id="KW-1185">Reference proteome</keyword>
<dbReference type="InterPro" id="IPR007337">
    <property type="entry name" value="RelB/DinJ"/>
</dbReference>
<dbReference type="Proteomes" id="UP000186277">
    <property type="component" value="Unassembled WGS sequence"/>
</dbReference>
<dbReference type="PANTHER" id="PTHR38781:SF1">
    <property type="entry name" value="ANTITOXIN DINJ-RELATED"/>
    <property type="match status" value="1"/>
</dbReference>
<sequence>MSTIQIRVDEALKKSAYQAFEKMNLSPSDAMRLFLRYVAENEKLPFTEVSVMVSEQDEDEDIFDIVRERLKNPAKRIRVNLDEI</sequence>
<proteinExistence type="inferred from homology"/>
<dbReference type="InterPro" id="IPR013321">
    <property type="entry name" value="Arc_rbn_hlx_hlx"/>
</dbReference>
<gene>
    <name evidence="3" type="ORF">Xentx_03427</name>
</gene>
<dbReference type="GO" id="GO:0006351">
    <property type="term" value="P:DNA-templated transcription"/>
    <property type="evidence" value="ECO:0007669"/>
    <property type="project" value="TreeGrafter"/>
</dbReference>
<dbReference type="NCBIfam" id="TIGR02384">
    <property type="entry name" value="RelB_DinJ"/>
    <property type="match status" value="1"/>
</dbReference>
<dbReference type="Gene3D" id="1.10.1220.10">
    <property type="entry name" value="Met repressor-like"/>
    <property type="match status" value="1"/>
</dbReference>
<evidence type="ECO:0000313" key="3">
    <source>
        <dbReference type="EMBL" id="OKP01254.1"/>
    </source>
</evidence>
<evidence type="ECO:0000256" key="2">
    <source>
        <dbReference type="ARBA" id="ARBA00022649"/>
    </source>
</evidence>
<dbReference type="PANTHER" id="PTHR38781">
    <property type="entry name" value="ANTITOXIN DINJ-RELATED"/>
    <property type="match status" value="1"/>
</dbReference>
<dbReference type="EMBL" id="MKGR01000042">
    <property type="protein sequence ID" value="OKP01254.1"/>
    <property type="molecule type" value="Genomic_DNA"/>
</dbReference>
<protein>
    <submittedName>
        <fullName evidence="3">Bifunctional antitoxin/transcriptional repressor RelB</fullName>
    </submittedName>
</protein>
<keyword evidence="2" id="KW-1277">Toxin-antitoxin system</keyword>
<accession>A0A1Q5TM22</accession>
<evidence type="ECO:0000256" key="1">
    <source>
        <dbReference type="ARBA" id="ARBA00010562"/>
    </source>
</evidence>
<dbReference type="AlphaFoldDB" id="A0A1Q5TM22"/>
<comment type="similarity">
    <text evidence="1">Belongs to the RelB/DinJ antitoxin family.</text>
</comment>
<dbReference type="NCBIfam" id="NF008412">
    <property type="entry name" value="PRK11235.1"/>
    <property type="match status" value="1"/>
</dbReference>
<reference evidence="3 4" key="1">
    <citation type="submission" date="2016-09" db="EMBL/GenBank/DDBJ databases">
        <title>Xenorhabdus thuongxuanensis sp. nov. and Xenorhabdus eapokensis sp. nov., isolated from Steinernema species.</title>
        <authorList>
            <person name="Kaempfer P."/>
            <person name="Tobias N.J."/>
            <person name="Phan Ke L."/>
            <person name="Bode H.B."/>
            <person name="Glaeser S.P."/>
        </authorList>
    </citation>
    <scope>NUCLEOTIDE SEQUENCE [LARGE SCALE GENOMIC DNA]</scope>
    <source>
        <strain evidence="3 4">30TX1</strain>
    </source>
</reference>
<dbReference type="OrthoDB" id="7221783at2"/>
<organism evidence="3 4">
    <name type="scientific">Xenorhabdus thuongxuanensis</name>
    <dbReference type="NCBI Taxonomy" id="1873484"/>
    <lineage>
        <taxon>Bacteria</taxon>
        <taxon>Pseudomonadati</taxon>
        <taxon>Pseudomonadota</taxon>
        <taxon>Gammaproteobacteria</taxon>
        <taxon>Enterobacterales</taxon>
        <taxon>Morganellaceae</taxon>
        <taxon>Xenorhabdus</taxon>
    </lineage>
</organism>